<dbReference type="EMBL" id="CP003179">
    <property type="protein sequence ID" value="AEW05157.1"/>
    <property type="molecule type" value="Genomic_DNA"/>
</dbReference>
<keyword evidence="2" id="KW-1185">Reference proteome</keyword>
<protein>
    <submittedName>
        <fullName evidence="1">Uncharacterized protein</fullName>
    </submittedName>
</protein>
<gene>
    <name evidence="1" type="ordered locus">Sulac_1660</name>
</gene>
<name>G8TYX8_SULAD</name>
<evidence type="ECO:0000313" key="1">
    <source>
        <dbReference type="EMBL" id="AEW05157.1"/>
    </source>
</evidence>
<dbReference type="STRING" id="679936.Sulac_1660"/>
<reference evidence="1 2" key="2">
    <citation type="journal article" date="2012" name="Stand. Genomic Sci.">
        <title>Complete genome sequence of the moderately thermophilic mineral-sulfide-oxidizing firmicute Sulfobacillus acidophilus type strain (NAL(T)).</title>
        <authorList>
            <person name="Anderson I."/>
            <person name="Chertkov O."/>
            <person name="Chen A."/>
            <person name="Saunders E."/>
            <person name="Lapidus A."/>
            <person name="Nolan M."/>
            <person name="Lucas S."/>
            <person name="Hammon N."/>
            <person name="Deshpande S."/>
            <person name="Cheng J.F."/>
            <person name="Han C."/>
            <person name="Tapia R."/>
            <person name="Goodwin L.A."/>
            <person name="Pitluck S."/>
            <person name="Liolios K."/>
            <person name="Pagani I."/>
            <person name="Ivanova N."/>
            <person name="Mikhailova N."/>
            <person name="Pati A."/>
            <person name="Palaniappan K."/>
            <person name="Land M."/>
            <person name="Pan C."/>
            <person name="Rohde M."/>
            <person name="Pukall R."/>
            <person name="Goker M."/>
            <person name="Detter J.C."/>
            <person name="Woyke T."/>
            <person name="Bristow J."/>
            <person name="Eisen J.A."/>
            <person name="Markowitz V."/>
            <person name="Hugenholtz P."/>
            <person name="Kyrpides N.C."/>
            <person name="Klenk H.P."/>
            <person name="Mavromatis K."/>
        </authorList>
    </citation>
    <scope>NUCLEOTIDE SEQUENCE [LARGE SCALE GENOMIC DNA]</scope>
    <source>
        <strain evidence="2">ATCC 700253 / DSM 10332 / NAL</strain>
    </source>
</reference>
<dbReference type="AlphaFoldDB" id="G8TYX8"/>
<organism evidence="1 2">
    <name type="scientific">Sulfobacillus acidophilus (strain ATCC 700253 / DSM 10332 / NAL)</name>
    <dbReference type="NCBI Taxonomy" id="679936"/>
    <lineage>
        <taxon>Bacteria</taxon>
        <taxon>Bacillati</taxon>
        <taxon>Bacillota</taxon>
        <taxon>Clostridia</taxon>
        <taxon>Eubacteriales</taxon>
        <taxon>Clostridiales Family XVII. Incertae Sedis</taxon>
        <taxon>Sulfobacillus</taxon>
    </lineage>
</organism>
<accession>G8TYX8</accession>
<sequence length="83" mass="9330">MRIKNFHITGQYPNLTVTTDLEGEDGVQTIDLGPWNYVSLLTDSELKSLVRVVYDRVHHVQPTPAMQHVLGDNVESGSQEEIP</sequence>
<dbReference type="PATRIC" id="fig|679936.5.peg.1728"/>
<evidence type="ECO:0000313" key="2">
    <source>
        <dbReference type="Proteomes" id="UP000005439"/>
    </source>
</evidence>
<dbReference type="KEGG" id="sap:Sulac_1660"/>
<reference evidence="2" key="1">
    <citation type="submission" date="2011-12" db="EMBL/GenBank/DDBJ databases">
        <title>The complete genome of chromosome of Sulfobacillus acidophilus DSM 10332.</title>
        <authorList>
            <person name="Lucas S."/>
            <person name="Han J."/>
            <person name="Lapidus A."/>
            <person name="Bruce D."/>
            <person name="Goodwin L."/>
            <person name="Pitluck S."/>
            <person name="Peters L."/>
            <person name="Kyrpides N."/>
            <person name="Mavromatis K."/>
            <person name="Ivanova N."/>
            <person name="Mikhailova N."/>
            <person name="Chertkov O."/>
            <person name="Saunders E."/>
            <person name="Detter J.C."/>
            <person name="Tapia R."/>
            <person name="Han C."/>
            <person name="Land M."/>
            <person name="Hauser L."/>
            <person name="Markowitz V."/>
            <person name="Cheng J.-F."/>
            <person name="Hugenholtz P."/>
            <person name="Woyke T."/>
            <person name="Wu D."/>
            <person name="Pukall R."/>
            <person name="Gehrich-Schroeter G."/>
            <person name="Schneider S."/>
            <person name="Klenk H.-P."/>
            <person name="Eisen J.A."/>
        </authorList>
    </citation>
    <scope>NUCLEOTIDE SEQUENCE [LARGE SCALE GENOMIC DNA]</scope>
    <source>
        <strain evidence="2">ATCC 700253 / DSM 10332 / NAL</strain>
    </source>
</reference>
<dbReference type="HOGENOM" id="CLU_2541318_0_0_9"/>
<dbReference type="Proteomes" id="UP000005439">
    <property type="component" value="Chromosome"/>
</dbReference>
<proteinExistence type="predicted"/>